<evidence type="ECO:0000256" key="1">
    <source>
        <dbReference type="ARBA" id="ARBA00004370"/>
    </source>
</evidence>
<dbReference type="GO" id="GO:0019867">
    <property type="term" value="C:outer membrane"/>
    <property type="evidence" value="ECO:0007669"/>
    <property type="project" value="InterPro"/>
</dbReference>
<dbReference type="Pfam" id="PF01103">
    <property type="entry name" value="Omp85"/>
    <property type="match status" value="1"/>
</dbReference>
<keyword evidence="4" id="KW-0732">Signal</keyword>
<reference evidence="7" key="1">
    <citation type="submission" date="2018-08" db="EMBL/GenBank/DDBJ databases">
        <authorList>
            <person name="Jin W."/>
            <person name="Wang H."/>
            <person name="Yang Y."/>
            <person name="Li M."/>
            <person name="Liu J."/>
        </authorList>
    </citation>
    <scope>NUCLEOTIDE SEQUENCE</scope>
    <source>
        <strain evidence="7">AESS21</strain>
    </source>
</reference>
<accession>A0A944GRD6</accession>
<evidence type="ECO:0000256" key="2">
    <source>
        <dbReference type="ARBA" id="ARBA00022452"/>
    </source>
</evidence>
<gene>
    <name evidence="7" type="ORF">DYI23_02330</name>
</gene>
<reference evidence="7" key="2">
    <citation type="journal article" date="2021" name="Microorganisms">
        <title>Bacterial Dimethylsulfoniopropionate Biosynthesis in the East China Sea.</title>
        <authorList>
            <person name="Liu J."/>
            <person name="Zhang Y."/>
            <person name="Liu J."/>
            <person name="Zhong H."/>
            <person name="Williams B.T."/>
            <person name="Zheng Y."/>
            <person name="Curson A.R.J."/>
            <person name="Sun C."/>
            <person name="Sun H."/>
            <person name="Song D."/>
            <person name="Wagner Mackenzie B."/>
            <person name="Bermejo Martinez A."/>
            <person name="Todd J.D."/>
            <person name="Zhang X.H."/>
        </authorList>
    </citation>
    <scope>NUCLEOTIDE SEQUENCE</scope>
    <source>
        <strain evidence="7">AESS21</strain>
    </source>
</reference>
<name>A0A944GRD6_9HYPH</name>
<evidence type="ECO:0000259" key="6">
    <source>
        <dbReference type="Pfam" id="PF07244"/>
    </source>
</evidence>
<dbReference type="InterPro" id="IPR039910">
    <property type="entry name" value="D15-like"/>
</dbReference>
<dbReference type="PANTHER" id="PTHR12815">
    <property type="entry name" value="SORTING AND ASSEMBLY MACHINERY SAMM50 PROTEIN FAMILY MEMBER"/>
    <property type="match status" value="1"/>
</dbReference>
<feature type="chain" id="PRO_5037646703" evidence="4">
    <location>
        <begin position="28"/>
        <end position="651"/>
    </location>
</feature>
<protein>
    <submittedName>
        <fullName evidence="7">Outer membrane protein assembly factor</fullName>
    </submittedName>
</protein>
<dbReference type="Gene3D" id="2.40.160.50">
    <property type="entry name" value="membrane protein fhac: a member of the omp85/tpsb transporter family"/>
    <property type="match status" value="1"/>
</dbReference>
<evidence type="ECO:0000259" key="5">
    <source>
        <dbReference type="Pfam" id="PF01103"/>
    </source>
</evidence>
<dbReference type="InterPro" id="IPR010827">
    <property type="entry name" value="BamA/TamA_POTRA"/>
</dbReference>
<keyword evidence="2" id="KW-0812">Transmembrane</keyword>
<organism evidence="7 8">
    <name type="scientific">Roseibium polysiphoniae</name>
    <dbReference type="NCBI Taxonomy" id="2571221"/>
    <lineage>
        <taxon>Bacteria</taxon>
        <taxon>Pseudomonadati</taxon>
        <taxon>Pseudomonadota</taxon>
        <taxon>Alphaproteobacteria</taxon>
        <taxon>Hyphomicrobiales</taxon>
        <taxon>Stappiaceae</taxon>
        <taxon>Roseibium</taxon>
    </lineage>
</organism>
<evidence type="ECO:0000256" key="4">
    <source>
        <dbReference type="SAM" id="SignalP"/>
    </source>
</evidence>
<keyword evidence="2" id="KW-1134">Transmembrane beta strand</keyword>
<dbReference type="PANTHER" id="PTHR12815:SF42">
    <property type="entry name" value="BACTERIAL SURFACE ANTIGEN (D15) DOMAIN-CONTAINING PROTEIN"/>
    <property type="match status" value="1"/>
</dbReference>
<dbReference type="EMBL" id="QTKU01000001">
    <property type="protein sequence ID" value="MBS8259044.1"/>
    <property type="molecule type" value="Genomic_DNA"/>
</dbReference>
<sequence length="651" mass="69253">MFWSSTACLSVGGIVSLCLRKSLSCLALVAFSGMPLGMTSEPAAAYELFGFKFFEKETEPVETVPDPLPYTTELTVSGGQEDLQKSLKAVSLLVTKEKQSPSGQAGLLSRGLADLDRLVAQLYTSGHYGGTVDIRFNGTGLETALETGNIPGARPVVTTINVSPGPQFTFGRIEIDAAGADGPLLSEEPSFWGLTPGDTASSGKILQAESRIVLVLRGRGYPKAKISERVIVADHATNKLDVRIAVETGPQATFGTVSVGGTEVTDPEFVARQAMIPEGTVYSPKELEDARKRLNNLGIFSSIRLVEGDVVGPDGRLPITIEVSERKRHVIGAGASWSSTEGFGTEAYWRRRNLFGRGELLSIEGSVGRIGNSELEEMEYSARIAFEKPGAFGPLTKFTTSLGAKQEAPDAYTSRSVTLDAYLAREFSEKLHGRAGAEIFYANEEDAFGTGDYLLVGLPADLTYDSRDDKLNPSKGIFAAAAVEPAYDTLGQNAMVFLKATASSYIALDKAKRFILAGKISGGSILGPSVEDIPASKRFIAGGGGSIRGYSYRNVGPRVDGEVAGGRSLLELSGEVRVKMTETIGVVAFVDAGNAYSDSTPDFDEPLKIGVGAGIRYFTPIGPLRIDAAVPLDPEQDDPDFALYVGLSQAF</sequence>
<dbReference type="InterPro" id="IPR000184">
    <property type="entry name" value="Bac_surfAg_D15"/>
</dbReference>
<evidence type="ECO:0000256" key="3">
    <source>
        <dbReference type="ARBA" id="ARBA00023136"/>
    </source>
</evidence>
<dbReference type="Pfam" id="PF07244">
    <property type="entry name" value="POTRA"/>
    <property type="match status" value="1"/>
</dbReference>
<feature type="domain" description="Bacterial surface antigen (D15)" evidence="5">
    <location>
        <begin position="353"/>
        <end position="651"/>
    </location>
</feature>
<evidence type="ECO:0000313" key="7">
    <source>
        <dbReference type="EMBL" id="MBS8259044.1"/>
    </source>
</evidence>
<dbReference type="RefSeq" id="WP_213214731.1">
    <property type="nucleotide sequence ID" value="NZ_QTKU01000001.1"/>
</dbReference>
<dbReference type="AlphaFoldDB" id="A0A944GRD6"/>
<dbReference type="Gene3D" id="3.10.20.310">
    <property type="entry name" value="membrane protein fhac"/>
    <property type="match status" value="1"/>
</dbReference>
<proteinExistence type="predicted"/>
<evidence type="ECO:0000313" key="8">
    <source>
        <dbReference type="Proteomes" id="UP000705379"/>
    </source>
</evidence>
<comment type="caution">
    <text evidence="7">The sequence shown here is derived from an EMBL/GenBank/DDBJ whole genome shotgun (WGS) entry which is preliminary data.</text>
</comment>
<keyword evidence="3" id="KW-0472">Membrane</keyword>
<comment type="subcellular location">
    <subcellularLocation>
        <location evidence="1">Membrane</location>
    </subcellularLocation>
</comment>
<feature type="domain" description="POTRA" evidence="6">
    <location>
        <begin position="253"/>
        <end position="326"/>
    </location>
</feature>
<feature type="signal peptide" evidence="4">
    <location>
        <begin position="1"/>
        <end position="27"/>
    </location>
</feature>
<dbReference type="Proteomes" id="UP000705379">
    <property type="component" value="Unassembled WGS sequence"/>
</dbReference>